<gene>
    <name evidence="1" type="ORF">AAFF_G00120650</name>
</gene>
<comment type="caution">
    <text evidence="1">The sequence shown here is derived from an EMBL/GenBank/DDBJ whole genome shotgun (WGS) entry which is preliminary data.</text>
</comment>
<accession>A0AAD7RS74</accession>
<evidence type="ECO:0000313" key="1">
    <source>
        <dbReference type="EMBL" id="KAJ8389357.1"/>
    </source>
</evidence>
<keyword evidence="2" id="KW-1185">Reference proteome</keyword>
<protein>
    <submittedName>
        <fullName evidence="1">Uncharacterized protein</fullName>
    </submittedName>
</protein>
<sequence length="118" mass="12607">MSRAQIKVSREKDSAIDSKLQPHSLALQRHRYCGLSCTAGNPRWRVRSVHQGAGDTGTEDKRTLALWRSGAGDVEVGALEAGRVGHRAAFLACLIGVTAYRRLSESPGVDPISQGGAP</sequence>
<dbReference type="Proteomes" id="UP001221898">
    <property type="component" value="Unassembled WGS sequence"/>
</dbReference>
<reference evidence="1" key="1">
    <citation type="journal article" date="2023" name="Science">
        <title>Genome structures resolve the early diversification of teleost fishes.</title>
        <authorList>
            <person name="Parey E."/>
            <person name="Louis A."/>
            <person name="Montfort J."/>
            <person name="Bouchez O."/>
            <person name="Roques C."/>
            <person name="Iampietro C."/>
            <person name="Lluch J."/>
            <person name="Castinel A."/>
            <person name="Donnadieu C."/>
            <person name="Desvignes T."/>
            <person name="Floi Bucao C."/>
            <person name="Jouanno E."/>
            <person name="Wen M."/>
            <person name="Mejri S."/>
            <person name="Dirks R."/>
            <person name="Jansen H."/>
            <person name="Henkel C."/>
            <person name="Chen W.J."/>
            <person name="Zahm M."/>
            <person name="Cabau C."/>
            <person name="Klopp C."/>
            <person name="Thompson A.W."/>
            <person name="Robinson-Rechavi M."/>
            <person name="Braasch I."/>
            <person name="Lecointre G."/>
            <person name="Bobe J."/>
            <person name="Postlethwait J.H."/>
            <person name="Berthelot C."/>
            <person name="Roest Crollius H."/>
            <person name="Guiguen Y."/>
        </authorList>
    </citation>
    <scope>NUCLEOTIDE SEQUENCE</scope>
    <source>
        <strain evidence="1">NC1722</strain>
    </source>
</reference>
<dbReference type="EMBL" id="JAINUG010000183">
    <property type="protein sequence ID" value="KAJ8389357.1"/>
    <property type="molecule type" value="Genomic_DNA"/>
</dbReference>
<organism evidence="1 2">
    <name type="scientific">Aldrovandia affinis</name>
    <dbReference type="NCBI Taxonomy" id="143900"/>
    <lineage>
        <taxon>Eukaryota</taxon>
        <taxon>Metazoa</taxon>
        <taxon>Chordata</taxon>
        <taxon>Craniata</taxon>
        <taxon>Vertebrata</taxon>
        <taxon>Euteleostomi</taxon>
        <taxon>Actinopterygii</taxon>
        <taxon>Neopterygii</taxon>
        <taxon>Teleostei</taxon>
        <taxon>Notacanthiformes</taxon>
        <taxon>Halosauridae</taxon>
        <taxon>Aldrovandia</taxon>
    </lineage>
</organism>
<name>A0AAD7RS74_9TELE</name>
<dbReference type="AlphaFoldDB" id="A0AAD7RS74"/>
<proteinExistence type="predicted"/>
<evidence type="ECO:0000313" key="2">
    <source>
        <dbReference type="Proteomes" id="UP001221898"/>
    </source>
</evidence>